<dbReference type="Pfam" id="PF00704">
    <property type="entry name" value="Glyco_hydro_18"/>
    <property type="match status" value="1"/>
</dbReference>
<dbReference type="CDD" id="cd00035">
    <property type="entry name" value="ChtBD1"/>
    <property type="match status" value="1"/>
</dbReference>
<evidence type="ECO:0000256" key="14">
    <source>
        <dbReference type="SAM" id="SignalP"/>
    </source>
</evidence>
<feature type="domain" description="Chitin-binding type-1" evidence="15">
    <location>
        <begin position="21"/>
        <end position="65"/>
    </location>
</feature>
<dbReference type="GO" id="GO:0005576">
    <property type="term" value="C:extracellular region"/>
    <property type="evidence" value="ECO:0007669"/>
    <property type="project" value="UniProtKB-SubCell"/>
</dbReference>
<dbReference type="SUPFAM" id="SSF54556">
    <property type="entry name" value="Chitinase insertion domain"/>
    <property type="match status" value="1"/>
</dbReference>
<evidence type="ECO:0000256" key="9">
    <source>
        <dbReference type="ARBA" id="ARBA00023277"/>
    </source>
</evidence>
<evidence type="ECO:0000256" key="13">
    <source>
        <dbReference type="RuleBase" id="RU000489"/>
    </source>
</evidence>
<evidence type="ECO:0000256" key="2">
    <source>
        <dbReference type="ARBA" id="ARBA00004613"/>
    </source>
</evidence>
<evidence type="ECO:0000256" key="8">
    <source>
        <dbReference type="ARBA" id="ARBA00023024"/>
    </source>
</evidence>
<sequence length="1224" mass="137361">MIRPAWASLVTLLLLWSFVKAQECSETVPCENGCCSKFGFCGFGKDYCSDDVCKNNCDAKAQCDPGDFGEDFVELEKCPLNVCCSKHGYCGTTEEFCGKKKVDRPSCSKDDSSFSRVVGYYESWSEGRPCNRFYPEQIPKGIYTHINFAFAGIDPDTYELVPASQSDIELYERVAALKKKDSQLKVMIAVGGWTFNDPGPTQTTFSDIARSEKAQKAFIKSVLSFMQTYDFDGLDLDWEYPQAEDRAGRDEDFENFPKFMANVKKALTDYEVSVTLPASFWYLQHFDIKKLSKYVDFFNMMTYDFHGVWDKPNKWVGPYLNSHTNLTEIKDGMDLLWRNDISPSKVTLGMAFYGRGFTATSPNCLEPGCTFESGTPAQACSGEIGVMLNSEIEDIMASENVSPVLDKEAAVQVLTYGDGYWVTYDDEDTLQLKADFARSQCLGGVMVWAISHDTDDAKYSIALAKAAPRKKFPWVDLLLADSESGYTYDEHYKEQCRWTGCDEICPNNWIRMMRKDSKARDQEFMVDNTGCDGRGSHKLCCPPDQDIPTCGWYTHHNGNCDETCPSGTKEIGSNAAYCDLKGGAQGIAGAKKYQAACCTVDTQSMELYSQCSWQDWPVCANGSCGDDDTIAESHTGSGDARCIGWYSLEDSDGFGPRKYCCDQPDENTAWSSCDWYDNLGSSTSEFPSDYCHANCPDGDVRVAMEQSECAGGSARARCCKPDYKTLTKRFSNDEDVYYDSMLDSFLDDAVCDSVSDIFDWDPFKRARALSDLSLYRRADDSSFLKWQAESATISLISVLFWGSPRPATIDVWDNQIRVSVYNSLSYENLADYIQNAGRELFMSLGSSQGPRYVACNMALLNQDVGGDGDDGGGSFITDCTCERDDCCQEDDDECIAFGEQSLRIAARSNEKTYSWFIPDPSTGETVDLSWYAPEYPIATDLKPVEDLAKLTETWFASDKCAVLRPVTKSILRNGLVQTDVAQMDHAFERNAIVSWADSAFDGLLAGKSSDRDKFMRDGEHYSLPFEFFQNTLTQVNSPAGSFQLRMMNALGSNANPDVMTLLSKELNRMKANFWLYNQPVGERINKFTKGKNKRDLQKAGGLIRDVIAAYLWHNERKPNDRLKTVVNSLREILHEAEGVHYSRYQVRVHAVEHFDAWLGSHFAAMRSSVSTFVTTYATTLLDKDHVQNNKIWRAQIKNMENKGNILEDIDTEGFFPSLDDDGNT</sequence>
<feature type="disulfide bond" evidence="12">
    <location>
        <begin position="34"/>
        <end position="48"/>
    </location>
</feature>
<dbReference type="InterPro" id="IPR001579">
    <property type="entry name" value="Glyco_hydro_18_chit_AS"/>
</dbReference>
<dbReference type="GO" id="GO:0008061">
    <property type="term" value="F:chitin binding"/>
    <property type="evidence" value="ECO:0007669"/>
    <property type="project" value="UniProtKB-UniRule"/>
</dbReference>
<keyword evidence="18" id="KW-1185">Reference proteome</keyword>
<evidence type="ECO:0000256" key="5">
    <source>
        <dbReference type="ARBA" id="ARBA00022525"/>
    </source>
</evidence>
<dbReference type="Proteomes" id="UP000887229">
    <property type="component" value="Unassembled WGS sequence"/>
</dbReference>
<feature type="signal peptide" evidence="14">
    <location>
        <begin position="1"/>
        <end position="21"/>
    </location>
</feature>
<dbReference type="GeneID" id="70294927"/>
<evidence type="ECO:0000313" key="18">
    <source>
        <dbReference type="Proteomes" id="UP000887229"/>
    </source>
</evidence>
<comment type="similarity">
    <text evidence="3">Belongs to the glycosyl hydrolase 18 family. Chitinase class V subfamily.</text>
</comment>
<evidence type="ECO:0000256" key="1">
    <source>
        <dbReference type="ARBA" id="ARBA00000822"/>
    </source>
</evidence>
<dbReference type="GO" id="GO:0000272">
    <property type="term" value="P:polysaccharide catabolic process"/>
    <property type="evidence" value="ECO:0007669"/>
    <property type="project" value="UniProtKB-KW"/>
</dbReference>
<dbReference type="SMART" id="SM00270">
    <property type="entry name" value="ChtBD1"/>
    <property type="match status" value="2"/>
</dbReference>
<evidence type="ECO:0000256" key="10">
    <source>
        <dbReference type="ARBA" id="ARBA00023295"/>
    </source>
</evidence>
<dbReference type="SUPFAM" id="SSF51445">
    <property type="entry name" value="(Trans)glycosidases"/>
    <property type="match status" value="1"/>
</dbReference>
<gene>
    <name evidence="17" type="ORF">F5Z01DRAFT_663324</name>
</gene>
<dbReference type="InterPro" id="IPR018371">
    <property type="entry name" value="Chitin-binding_1_CS"/>
</dbReference>
<keyword evidence="7 13" id="KW-0378">Hydrolase</keyword>
<dbReference type="Gene3D" id="3.10.50.10">
    <property type="match status" value="1"/>
</dbReference>
<dbReference type="CDD" id="cd06922">
    <property type="entry name" value="ChtBD1_GH18_1"/>
    <property type="match status" value="1"/>
</dbReference>
<dbReference type="GO" id="GO:0008843">
    <property type="term" value="F:endochitinase activity"/>
    <property type="evidence" value="ECO:0007669"/>
    <property type="project" value="UniProtKB-EC"/>
</dbReference>
<dbReference type="PROSITE" id="PS00026">
    <property type="entry name" value="CHIT_BIND_I_1"/>
    <property type="match status" value="1"/>
</dbReference>
<dbReference type="InterPro" id="IPR011583">
    <property type="entry name" value="Chitinase_II/V-like_cat"/>
</dbReference>
<dbReference type="InterPro" id="IPR029070">
    <property type="entry name" value="Chitinase_insertion_sf"/>
</dbReference>
<dbReference type="InterPro" id="IPR001002">
    <property type="entry name" value="Chitin-bd_1"/>
</dbReference>
<dbReference type="PANTHER" id="PTHR11177:SF333">
    <property type="entry name" value="CHITINASE"/>
    <property type="match status" value="1"/>
</dbReference>
<dbReference type="SMART" id="SM00636">
    <property type="entry name" value="Glyco_18"/>
    <property type="match status" value="1"/>
</dbReference>
<dbReference type="InterPro" id="IPR036861">
    <property type="entry name" value="Endochitinase-like_sf"/>
</dbReference>
<keyword evidence="11" id="KW-0624">Polysaccharide degradation</keyword>
<dbReference type="Pfam" id="PF00187">
    <property type="entry name" value="Chitin_bind_1"/>
    <property type="match status" value="1"/>
</dbReference>
<keyword evidence="6 12" id="KW-0147">Chitin-binding</keyword>
<comment type="caution">
    <text evidence="12">Lacks conserved residue(s) required for the propagation of feature annotation.</text>
</comment>
<comment type="caution">
    <text evidence="17">The sequence shown here is derived from an EMBL/GenBank/DDBJ whole genome shotgun (WGS) entry which is preliminary data.</text>
</comment>
<feature type="chain" id="PRO_5040319861" description="chitinase" evidence="14">
    <location>
        <begin position="22"/>
        <end position="1224"/>
    </location>
</feature>
<dbReference type="PROSITE" id="PS50941">
    <property type="entry name" value="CHIT_BIND_I_2"/>
    <property type="match status" value="1"/>
</dbReference>
<evidence type="ECO:0000256" key="12">
    <source>
        <dbReference type="PROSITE-ProRule" id="PRU00261"/>
    </source>
</evidence>
<keyword evidence="5" id="KW-0964">Secreted</keyword>
<evidence type="ECO:0000313" key="17">
    <source>
        <dbReference type="EMBL" id="KAG9251358.1"/>
    </source>
</evidence>
<name>A0A9P7ZH40_9HYPO</name>
<accession>A0A9P7ZH40</accession>
<keyword evidence="9" id="KW-0119">Carbohydrate metabolism</keyword>
<evidence type="ECO:0000256" key="3">
    <source>
        <dbReference type="ARBA" id="ARBA00008682"/>
    </source>
</evidence>
<proteinExistence type="inferred from homology"/>
<evidence type="ECO:0000256" key="11">
    <source>
        <dbReference type="ARBA" id="ARBA00023326"/>
    </source>
</evidence>
<dbReference type="InterPro" id="IPR050314">
    <property type="entry name" value="Glycosyl_Hydrlase_18"/>
</dbReference>
<comment type="catalytic activity">
    <reaction evidence="1">
        <text>Random endo-hydrolysis of N-acetyl-beta-D-glucosaminide (1-&gt;4)-beta-linkages in chitin and chitodextrins.</text>
        <dbReference type="EC" id="3.2.1.14"/>
    </reaction>
</comment>
<dbReference type="SUPFAM" id="SSF57016">
    <property type="entry name" value="Plant lectins/antimicrobial peptides"/>
    <property type="match status" value="1"/>
</dbReference>
<dbReference type="EC" id="3.2.1.14" evidence="4"/>
<keyword evidence="10 13" id="KW-0326">Glycosidase</keyword>
<keyword evidence="8" id="KW-0146">Chitin degradation</keyword>
<keyword evidence="12" id="KW-1015">Disulfide bond</keyword>
<dbReference type="InterPro" id="IPR017853">
    <property type="entry name" value="GH"/>
</dbReference>
<dbReference type="Gene3D" id="3.30.60.10">
    <property type="entry name" value="Endochitinase-like"/>
    <property type="match status" value="1"/>
</dbReference>
<dbReference type="AlphaFoldDB" id="A0A9P7ZH40"/>
<keyword evidence="14" id="KW-0732">Signal</keyword>
<dbReference type="InterPro" id="IPR001223">
    <property type="entry name" value="Glyco_hydro18_cat"/>
</dbReference>
<evidence type="ECO:0000259" key="15">
    <source>
        <dbReference type="PROSITE" id="PS50941"/>
    </source>
</evidence>
<dbReference type="Gene3D" id="3.20.20.80">
    <property type="entry name" value="Glycosidases"/>
    <property type="match status" value="1"/>
</dbReference>
<organism evidence="17 18">
    <name type="scientific">Emericellopsis atlantica</name>
    <dbReference type="NCBI Taxonomy" id="2614577"/>
    <lineage>
        <taxon>Eukaryota</taxon>
        <taxon>Fungi</taxon>
        <taxon>Dikarya</taxon>
        <taxon>Ascomycota</taxon>
        <taxon>Pezizomycotina</taxon>
        <taxon>Sordariomycetes</taxon>
        <taxon>Hypocreomycetidae</taxon>
        <taxon>Hypocreales</taxon>
        <taxon>Bionectriaceae</taxon>
        <taxon>Emericellopsis</taxon>
    </lineage>
</organism>
<dbReference type="PANTHER" id="PTHR11177">
    <property type="entry name" value="CHITINASE"/>
    <property type="match status" value="1"/>
</dbReference>
<dbReference type="GO" id="GO:0006032">
    <property type="term" value="P:chitin catabolic process"/>
    <property type="evidence" value="ECO:0007669"/>
    <property type="project" value="UniProtKB-KW"/>
</dbReference>
<comment type="subcellular location">
    <subcellularLocation>
        <location evidence="2">Secreted</location>
    </subcellularLocation>
</comment>
<evidence type="ECO:0000256" key="7">
    <source>
        <dbReference type="ARBA" id="ARBA00022801"/>
    </source>
</evidence>
<reference evidence="17" key="1">
    <citation type="journal article" date="2021" name="IMA Fungus">
        <title>Genomic characterization of three marine fungi, including Emericellopsis atlantica sp. nov. with signatures of a generalist lifestyle and marine biomass degradation.</title>
        <authorList>
            <person name="Hagestad O.C."/>
            <person name="Hou L."/>
            <person name="Andersen J.H."/>
            <person name="Hansen E.H."/>
            <person name="Altermark B."/>
            <person name="Li C."/>
            <person name="Kuhnert E."/>
            <person name="Cox R.J."/>
            <person name="Crous P.W."/>
            <person name="Spatafora J.W."/>
            <person name="Lail K."/>
            <person name="Amirebrahimi M."/>
            <person name="Lipzen A."/>
            <person name="Pangilinan J."/>
            <person name="Andreopoulos W."/>
            <person name="Hayes R.D."/>
            <person name="Ng V."/>
            <person name="Grigoriev I.V."/>
            <person name="Jackson S.A."/>
            <person name="Sutton T.D.S."/>
            <person name="Dobson A.D.W."/>
            <person name="Rama T."/>
        </authorList>
    </citation>
    <scope>NUCLEOTIDE SEQUENCE</scope>
    <source>
        <strain evidence="17">TS7</strain>
    </source>
</reference>
<dbReference type="PROSITE" id="PS01095">
    <property type="entry name" value="GH18_1"/>
    <property type="match status" value="1"/>
</dbReference>
<dbReference type="EMBL" id="MU251268">
    <property type="protein sequence ID" value="KAG9251358.1"/>
    <property type="molecule type" value="Genomic_DNA"/>
</dbReference>
<evidence type="ECO:0000259" key="16">
    <source>
        <dbReference type="PROSITE" id="PS51910"/>
    </source>
</evidence>
<evidence type="ECO:0000256" key="4">
    <source>
        <dbReference type="ARBA" id="ARBA00012729"/>
    </source>
</evidence>
<dbReference type="OrthoDB" id="73875at2759"/>
<dbReference type="RefSeq" id="XP_046115282.1">
    <property type="nucleotide sequence ID" value="XM_046264024.1"/>
</dbReference>
<protein>
    <recommendedName>
        <fullName evidence="4">chitinase</fullName>
        <ecNumber evidence="4">3.2.1.14</ecNumber>
    </recommendedName>
</protein>
<evidence type="ECO:0000256" key="6">
    <source>
        <dbReference type="ARBA" id="ARBA00022669"/>
    </source>
</evidence>
<dbReference type="PROSITE" id="PS51910">
    <property type="entry name" value="GH18_2"/>
    <property type="match status" value="1"/>
</dbReference>
<feature type="domain" description="GH18" evidence="16">
    <location>
        <begin position="115"/>
        <end position="470"/>
    </location>
</feature>